<feature type="region of interest" description="Disordered" evidence="15">
    <location>
        <begin position="179"/>
        <end position="202"/>
    </location>
</feature>
<dbReference type="Gene3D" id="3.90.1600.10">
    <property type="entry name" value="Palm domain of DNA polymerase"/>
    <property type="match status" value="1"/>
</dbReference>
<evidence type="ECO:0000256" key="14">
    <source>
        <dbReference type="RuleBase" id="RU000442"/>
    </source>
</evidence>
<keyword evidence="8" id="KW-0862">Zinc</keyword>
<evidence type="ECO:0000256" key="15">
    <source>
        <dbReference type="SAM" id="MobiDB-lite"/>
    </source>
</evidence>
<evidence type="ECO:0000256" key="5">
    <source>
        <dbReference type="ARBA" id="ARBA00022705"/>
    </source>
</evidence>
<keyword evidence="11" id="KW-0539">Nucleus</keyword>
<dbReference type="Gene3D" id="1.10.132.60">
    <property type="entry name" value="DNA polymerase family B, C-terminal domain"/>
    <property type="match status" value="1"/>
</dbReference>
<dbReference type="InterPro" id="IPR043502">
    <property type="entry name" value="DNA/RNA_pol_sf"/>
</dbReference>
<sequence>MSSEDDGASWRPHLKSNAPNFDETQEDQWRSLREEVFQSDEDENIPNSGDLCIPQLPSVKRAARKLRKPSAGGKLASKAKQQTLAQSMSDLEMERLMKRYNIAEDVDVVEDIDVTHLLHPQRDSDDEGEEEAPLTADEFLERLLRAEAAPVASMAESKRVSQESKTVVSLEDESFKFEKDRGAKPFRPGSTPAAGEGAGYRNEDTPKQAIQLATKLAPQSEAAQPMLPAVPCQPEEMIEGLFYWLDAREQPHTLSVDPGSLFLFGRMVVEKNGRTSYPSCCVRVRNMYRSMFLLPKEGSSQQDVVREINDICRNQGIEQRRIKFVERYYAFEVPGVPHEKTLWAKLRYPGRYPPLSAKGPFRHIQIIMGAFSSLLELFLIKRKLKGPSFLHIGGLTASTTRISHCALEFTVESPKNVRVEDTKLPVPPLTLVSIQIHAQLDSKGVSNEILIASVAIYKDVNIESTIRHIPDRILTGVRPASMQNPLPIDLESYCNTKGLPGVCRFANERALLDWLAQELGRIDADMMVGHNFLGFTLDTLLRRYQELSISFWSTIGRLDLKRLPRFQGSATNVNQEKETCIGRLVVDSYSLSREHYKTVNYRLLSLAEQMHLYGIAKGSNNFEPGISVLTPAMLSTSQDIYNVLLQVCNCAVLSMSVISHLDVIRLTRRLTTIAGNLWSRTLFGGRSERIEYLLLHTFHDLKFITPDRYVQDFKRSRDDEGEEDGKRKAKYQGGMVLDPKCGLYSDYILLLDFNSLYPSLIQEFNICFTTVDRKDQSVIDVPPPENLICASCAGAGLSAPCLHKCILPKVIKSLVDSRREVKRLMKTEKDANSLALLEIRQKALKLTANSMYGCLGFEYSRFHAQPLAELVTRQGRLALQSTVDLIPQLNPSLRVIYGDTDSVMIQTGIKNDIKAVRDLGLELKAKINRRYQSLEIDIDGIFRAILLLKKKKYAALMVTDWQEEGKTYKKEVKGLDMVRRDWCPLSKSVSDSVLSRVLNAEGSEDILDYIMGYMQDVAEQVRNGRYTLDNFVISKSLTKEPEAYRGNSFPHATVALRMKQRKELVRVGDLIPYVICTGDRLSDKAFHVEEVRQNSQLHIDSEWYLSAQIYPPVVRLCEHIQGFSNAQLSEAMGIVCHSGAKPEEEVGADSMNDFSHSSFFQSRNLEESFSAALPLQIVCTHCRLMTPINPHTRVMEVLADQERQRDRFDLYVCVSCRKSLPVDYVSNCFTQTCYGIIRQFYQCGGSAAAVKAVRTQFTYYRALFDVPHAPGCAMQVKDAHYYQARRCLGVDRRLYTLAEAADPAVQEVADPVDPLKAAAETIYKRIDHLFVNLDVLFAGI</sequence>
<evidence type="ECO:0000256" key="8">
    <source>
        <dbReference type="ARBA" id="ARBA00022833"/>
    </source>
</evidence>
<organism evidence="18 19">
    <name type="scientific">Porcisia hertigi</name>
    <dbReference type="NCBI Taxonomy" id="2761500"/>
    <lineage>
        <taxon>Eukaryota</taxon>
        <taxon>Discoba</taxon>
        <taxon>Euglenozoa</taxon>
        <taxon>Kinetoplastea</taxon>
        <taxon>Metakinetoplastina</taxon>
        <taxon>Trypanosomatida</taxon>
        <taxon>Trypanosomatidae</taxon>
        <taxon>Leishmaniinae</taxon>
        <taxon>Porcisia</taxon>
    </lineage>
</organism>
<dbReference type="GO" id="GO:0003697">
    <property type="term" value="F:single-stranded DNA binding"/>
    <property type="evidence" value="ECO:0007669"/>
    <property type="project" value="TreeGrafter"/>
</dbReference>
<accession>A0A836IB93</accession>
<dbReference type="FunFam" id="1.10.287.690:FF:000003">
    <property type="entry name" value="DNA polymerase"/>
    <property type="match status" value="1"/>
</dbReference>
<keyword evidence="19" id="KW-1185">Reference proteome</keyword>
<evidence type="ECO:0000313" key="18">
    <source>
        <dbReference type="EMBL" id="KAG5508859.1"/>
    </source>
</evidence>
<dbReference type="SUPFAM" id="SSF56672">
    <property type="entry name" value="DNA/RNA polymerases"/>
    <property type="match status" value="1"/>
</dbReference>
<keyword evidence="9 14" id="KW-0239">DNA-directed DNA polymerase</keyword>
<dbReference type="FunFam" id="3.30.70.2820:FF:000005">
    <property type="entry name" value="DNA polymerase"/>
    <property type="match status" value="1"/>
</dbReference>
<dbReference type="Gene3D" id="3.30.70.2820">
    <property type="match status" value="1"/>
</dbReference>
<dbReference type="GO" id="GO:0003682">
    <property type="term" value="F:chromatin binding"/>
    <property type="evidence" value="ECO:0007669"/>
    <property type="project" value="TreeGrafter"/>
</dbReference>
<evidence type="ECO:0000313" key="19">
    <source>
        <dbReference type="Proteomes" id="UP000674318"/>
    </source>
</evidence>
<dbReference type="RefSeq" id="XP_067758327.1">
    <property type="nucleotide sequence ID" value="XM_067901325.1"/>
</dbReference>
<dbReference type="PANTHER" id="PTHR45861:SF1">
    <property type="entry name" value="DNA POLYMERASE ALPHA CATALYTIC SUBUNIT"/>
    <property type="match status" value="1"/>
</dbReference>
<evidence type="ECO:0000256" key="11">
    <source>
        <dbReference type="ARBA" id="ARBA00023242"/>
    </source>
</evidence>
<dbReference type="PRINTS" id="PR00106">
    <property type="entry name" value="DNAPOLB"/>
</dbReference>
<dbReference type="InterPro" id="IPR012337">
    <property type="entry name" value="RNaseH-like_sf"/>
</dbReference>
<dbReference type="Gene3D" id="2.40.50.730">
    <property type="match status" value="1"/>
</dbReference>
<comment type="caution">
    <text evidence="18">The sequence shown here is derived from an EMBL/GenBank/DDBJ whole genome shotgun (WGS) entry which is preliminary data.</text>
</comment>
<evidence type="ECO:0000256" key="7">
    <source>
        <dbReference type="ARBA" id="ARBA00022771"/>
    </source>
</evidence>
<dbReference type="EMBL" id="JAFJZO010000016">
    <property type="protein sequence ID" value="KAG5508859.1"/>
    <property type="molecule type" value="Genomic_DNA"/>
</dbReference>
<keyword evidence="4 14" id="KW-0548">Nucleotidyltransferase</keyword>
<dbReference type="GO" id="GO:0006272">
    <property type="term" value="P:leading strand elongation"/>
    <property type="evidence" value="ECO:0007669"/>
    <property type="project" value="TreeGrafter"/>
</dbReference>
<feature type="domain" description="DNA-directed DNA polymerase family B exonuclease" evidence="17">
    <location>
        <begin position="371"/>
        <end position="604"/>
    </location>
</feature>
<keyword evidence="6" id="KW-0479">Metal-binding</keyword>
<evidence type="ECO:0000256" key="9">
    <source>
        <dbReference type="ARBA" id="ARBA00022932"/>
    </source>
</evidence>
<evidence type="ECO:0000256" key="1">
    <source>
        <dbReference type="ARBA" id="ARBA00004123"/>
    </source>
</evidence>
<dbReference type="InterPro" id="IPR017964">
    <property type="entry name" value="DNA-dir_DNA_pol_B_CS"/>
</dbReference>
<comment type="function">
    <text evidence="13">Polymerase alpha in a complex with DNA primase is a replicative polymerase.</text>
</comment>
<keyword evidence="10 14" id="KW-0238">DNA-binding</keyword>
<evidence type="ECO:0000259" key="17">
    <source>
        <dbReference type="Pfam" id="PF03104"/>
    </source>
</evidence>
<dbReference type="InterPro" id="IPR042087">
    <property type="entry name" value="DNA_pol_B_thumb"/>
</dbReference>
<dbReference type="GO" id="GO:1902975">
    <property type="term" value="P:mitotic DNA replication initiation"/>
    <property type="evidence" value="ECO:0007669"/>
    <property type="project" value="InterPro"/>
</dbReference>
<dbReference type="InterPro" id="IPR045846">
    <property type="entry name" value="POLBc_alpha"/>
</dbReference>
<comment type="subcellular location">
    <subcellularLocation>
        <location evidence="1">Nucleus</location>
    </subcellularLocation>
</comment>
<dbReference type="InterPro" id="IPR006133">
    <property type="entry name" value="DNA-dir_DNA_pol_B_exonuc"/>
</dbReference>
<name>A0A836IB93_9TRYP</name>
<keyword evidence="3 14" id="KW-0808">Transferase</keyword>
<dbReference type="Proteomes" id="UP000674318">
    <property type="component" value="Unassembled WGS sequence"/>
</dbReference>
<feature type="region of interest" description="Disordered" evidence="15">
    <location>
        <begin position="1"/>
        <end position="83"/>
    </location>
</feature>
<feature type="domain" description="DNA-directed DNA polymerase family B multifunctional" evidence="16">
    <location>
        <begin position="677"/>
        <end position="1120"/>
    </location>
</feature>
<dbReference type="GO" id="GO:0003688">
    <property type="term" value="F:DNA replication origin binding"/>
    <property type="evidence" value="ECO:0007669"/>
    <property type="project" value="TreeGrafter"/>
</dbReference>
<dbReference type="CDD" id="cd05776">
    <property type="entry name" value="DNA_polB_alpha_exo"/>
    <property type="match status" value="1"/>
</dbReference>
<dbReference type="Pfam" id="PF03104">
    <property type="entry name" value="DNA_pol_B_exo1"/>
    <property type="match status" value="1"/>
</dbReference>
<dbReference type="Gene3D" id="6.10.10.100">
    <property type="match status" value="1"/>
</dbReference>
<dbReference type="Pfam" id="PF00136">
    <property type="entry name" value="DNA_pol_B"/>
    <property type="match status" value="1"/>
</dbReference>
<dbReference type="GO" id="GO:0005658">
    <property type="term" value="C:alpha DNA polymerase:primase complex"/>
    <property type="evidence" value="ECO:0007669"/>
    <property type="project" value="TreeGrafter"/>
</dbReference>
<dbReference type="InterPro" id="IPR006172">
    <property type="entry name" value="DNA-dir_DNA_pol_B"/>
</dbReference>
<dbReference type="OrthoDB" id="6755010at2759"/>
<dbReference type="GO" id="GO:0008270">
    <property type="term" value="F:zinc ion binding"/>
    <property type="evidence" value="ECO:0007669"/>
    <property type="project" value="UniProtKB-KW"/>
</dbReference>
<gene>
    <name evidence="18" type="ORF">JKF63_05362</name>
</gene>
<evidence type="ECO:0000256" key="3">
    <source>
        <dbReference type="ARBA" id="ARBA00022679"/>
    </source>
</evidence>
<dbReference type="FunFam" id="3.30.420.10:FF:000187">
    <property type="entry name" value="DNA polymerase"/>
    <property type="match status" value="1"/>
</dbReference>
<reference evidence="18 19" key="1">
    <citation type="submission" date="2021-02" db="EMBL/GenBank/DDBJ databases">
        <title>Porcisia hertigi Genome sequencing and assembly.</title>
        <authorList>
            <person name="Almutairi H."/>
            <person name="Gatherer D."/>
        </authorList>
    </citation>
    <scope>NUCLEOTIDE SEQUENCE [LARGE SCALE GENOMIC DNA]</scope>
    <source>
        <strain evidence="18 19">C119</strain>
    </source>
</reference>
<evidence type="ECO:0000256" key="13">
    <source>
        <dbReference type="ARBA" id="ARBA00054627"/>
    </source>
</evidence>
<dbReference type="GeneID" id="94291402"/>
<keyword evidence="7" id="KW-0863">Zinc-finger</keyword>
<comment type="catalytic activity">
    <reaction evidence="12 14">
        <text>DNA(n) + a 2'-deoxyribonucleoside 5'-triphosphate = DNA(n+1) + diphosphate</text>
        <dbReference type="Rhea" id="RHEA:22508"/>
        <dbReference type="Rhea" id="RHEA-COMP:17339"/>
        <dbReference type="Rhea" id="RHEA-COMP:17340"/>
        <dbReference type="ChEBI" id="CHEBI:33019"/>
        <dbReference type="ChEBI" id="CHEBI:61560"/>
        <dbReference type="ChEBI" id="CHEBI:173112"/>
        <dbReference type="EC" id="2.7.7.7"/>
    </reaction>
</comment>
<dbReference type="SMART" id="SM00486">
    <property type="entry name" value="POLBc"/>
    <property type="match status" value="1"/>
</dbReference>
<dbReference type="EC" id="2.7.7.7" evidence="14"/>
<dbReference type="KEGG" id="phet:94291402"/>
<dbReference type="FunFam" id="1.10.132.60:FF:000004">
    <property type="entry name" value="DNA polymerase"/>
    <property type="match status" value="1"/>
</dbReference>
<dbReference type="SUPFAM" id="SSF53098">
    <property type="entry name" value="Ribonuclease H-like"/>
    <property type="match status" value="1"/>
</dbReference>
<evidence type="ECO:0000259" key="16">
    <source>
        <dbReference type="Pfam" id="PF00136"/>
    </source>
</evidence>
<evidence type="ECO:0000256" key="2">
    <source>
        <dbReference type="ARBA" id="ARBA00005755"/>
    </source>
</evidence>
<dbReference type="CDD" id="cd05532">
    <property type="entry name" value="POLBc_alpha"/>
    <property type="match status" value="1"/>
</dbReference>
<dbReference type="GO" id="GO:0033554">
    <property type="term" value="P:cellular response to stress"/>
    <property type="evidence" value="ECO:0007669"/>
    <property type="project" value="UniProtKB-ARBA"/>
</dbReference>
<comment type="similarity">
    <text evidence="2 14">Belongs to the DNA polymerase type-B family.</text>
</comment>
<dbReference type="PANTHER" id="PTHR45861">
    <property type="entry name" value="DNA POLYMERASE ALPHA CATALYTIC SUBUNIT"/>
    <property type="match status" value="1"/>
</dbReference>
<dbReference type="GO" id="GO:0006273">
    <property type="term" value="P:lagging strand elongation"/>
    <property type="evidence" value="ECO:0007669"/>
    <property type="project" value="TreeGrafter"/>
</dbReference>
<evidence type="ECO:0000256" key="4">
    <source>
        <dbReference type="ARBA" id="ARBA00022695"/>
    </source>
</evidence>
<dbReference type="Gene3D" id="3.30.420.10">
    <property type="entry name" value="Ribonuclease H-like superfamily/Ribonuclease H"/>
    <property type="match status" value="1"/>
</dbReference>
<dbReference type="Gene3D" id="1.10.287.690">
    <property type="entry name" value="Helix hairpin bin"/>
    <property type="match status" value="1"/>
</dbReference>
<evidence type="ECO:0000256" key="10">
    <source>
        <dbReference type="ARBA" id="ARBA00023125"/>
    </source>
</evidence>
<dbReference type="InterPro" id="IPR023211">
    <property type="entry name" value="DNA_pol_palm_dom_sf"/>
</dbReference>
<dbReference type="GO" id="GO:0003887">
    <property type="term" value="F:DNA-directed DNA polymerase activity"/>
    <property type="evidence" value="ECO:0007669"/>
    <property type="project" value="UniProtKB-KW"/>
</dbReference>
<dbReference type="GO" id="GO:0000166">
    <property type="term" value="F:nucleotide binding"/>
    <property type="evidence" value="ECO:0007669"/>
    <property type="project" value="InterPro"/>
</dbReference>
<feature type="compositionally biased region" description="Basic and acidic residues" evidence="15">
    <location>
        <begin position="27"/>
        <end position="36"/>
    </location>
</feature>
<dbReference type="NCBIfam" id="TIGR00592">
    <property type="entry name" value="pol2"/>
    <property type="match status" value="1"/>
</dbReference>
<keyword evidence="5 14" id="KW-0235">DNA replication</keyword>
<dbReference type="InterPro" id="IPR006134">
    <property type="entry name" value="DNA-dir_DNA_pol_B_multi_dom"/>
</dbReference>
<proteinExistence type="inferred from homology"/>
<dbReference type="PROSITE" id="PS00116">
    <property type="entry name" value="DNA_POLYMERASE_B"/>
    <property type="match status" value="1"/>
</dbReference>
<dbReference type="InterPro" id="IPR036397">
    <property type="entry name" value="RNaseH_sf"/>
</dbReference>
<evidence type="ECO:0000256" key="12">
    <source>
        <dbReference type="ARBA" id="ARBA00049244"/>
    </source>
</evidence>
<evidence type="ECO:0000256" key="6">
    <source>
        <dbReference type="ARBA" id="ARBA00022723"/>
    </source>
</evidence>
<protein>
    <recommendedName>
        <fullName evidence="14">DNA polymerase</fullName>
        <ecNumber evidence="14">2.7.7.7</ecNumber>
    </recommendedName>
</protein>